<keyword evidence="2" id="KW-1133">Transmembrane helix</keyword>
<evidence type="ECO:0000313" key="5">
    <source>
        <dbReference type="Proteomes" id="UP001147760"/>
    </source>
</evidence>
<evidence type="ECO:0000256" key="1">
    <source>
        <dbReference type="SAM" id="MobiDB-lite"/>
    </source>
</evidence>
<dbReference type="Pfam" id="PF20163">
    <property type="entry name" value="DUF6536"/>
    <property type="match status" value="1"/>
</dbReference>
<evidence type="ECO:0000256" key="2">
    <source>
        <dbReference type="SAM" id="Phobius"/>
    </source>
</evidence>
<gene>
    <name evidence="4" type="ORF">N7530_010307</name>
</gene>
<comment type="caution">
    <text evidence="4">The sequence shown here is derived from an EMBL/GenBank/DDBJ whole genome shotgun (WGS) entry which is preliminary data.</text>
</comment>
<feature type="transmembrane region" description="Helical" evidence="2">
    <location>
        <begin position="42"/>
        <end position="69"/>
    </location>
</feature>
<keyword evidence="5" id="KW-1185">Reference proteome</keyword>
<organism evidence="4 5">
    <name type="scientific">Penicillium desertorum</name>
    <dbReference type="NCBI Taxonomy" id="1303715"/>
    <lineage>
        <taxon>Eukaryota</taxon>
        <taxon>Fungi</taxon>
        <taxon>Dikarya</taxon>
        <taxon>Ascomycota</taxon>
        <taxon>Pezizomycotina</taxon>
        <taxon>Eurotiomycetes</taxon>
        <taxon>Eurotiomycetidae</taxon>
        <taxon>Eurotiales</taxon>
        <taxon>Aspergillaceae</taxon>
        <taxon>Penicillium</taxon>
    </lineage>
</organism>
<feature type="region of interest" description="Disordered" evidence="1">
    <location>
        <begin position="1"/>
        <end position="24"/>
    </location>
</feature>
<keyword evidence="2" id="KW-0812">Transmembrane</keyword>
<feature type="transmembrane region" description="Helical" evidence="2">
    <location>
        <begin position="480"/>
        <end position="504"/>
    </location>
</feature>
<name>A0A9W9WK74_9EURO</name>
<sequence length="752" mass="83217">MATMEIPLISRDASETQSNGEEIWRESTAKKRSDFKSYTLTAWRFTVTSGVLAGTVILLVNIITLAVIYGQHDSINYSIPFYTGPCRTAKGITIGSHLVINVLSTILLAYSNFSMQCLASPTRKEVDAAHKKHHWLSIGTPSIRNVFFVSRIKAALWLLLGVSSFPLHLIWNSTVFETKVSYDYLAISVTENFLQGADWTIPRSYDLDKAFSQNEVPRMKDWTTNDINHALYALQNETRAGNLTKLEVKECIEKYHTEFLSDRRHVLLVSDNSTSSDSLESRPATENSSVGTIYYAANPTGGGDSDASDISLYDWMCDSESGSQAPGQRCPLSTFNYSSWFPSYWSGQEEIGGGQFGWSTNGPIRYCYSETMPERCNVSIIPMFLMIVIICNVIKIVCFAVALYIAKASDHQPLCTTGDAIQSFLQHPDHYTQGRCLAAKDDYEKWLPRSREWIYRPVTVGDVRTGGQYRWRKAANEWQWMLFLLIAAILVAFVIAGSATAGTIDKRYISSAKLTEMTKSYSGNRINEHSMNVLHGFLIGNTPQLVVSYVYLALNNLMSTMLAMAEWCKYATGGQKGLRVSSPVSNTAQRSTYFLSVPFKWAIPLTVALTILHWLVSQFIFFAKIDIYYLMPGLATKIHPLGYLYQSPLAGVLAGSVGGALLIALILAALVAKYPANIPLSGCCSASIAAACHPSRVLLGDGTPVRQFEPNLSHRKLKWGVVEKPDEGADGIGHGTFAADEVSALIEGELYA</sequence>
<feature type="domain" description="DUF6536" evidence="3">
    <location>
        <begin position="43"/>
        <end position="194"/>
    </location>
</feature>
<feature type="transmembrane region" description="Helical" evidence="2">
    <location>
        <begin position="643"/>
        <end position="671"/>
    </location>
</feature>
<evidence type="ECO:0000313" key="4">
    <source>
        <dbReference type="EMBL" id="KAJ5466520.1"/>
    </source>
</evidence>
<proteinExistence type="predicted"/>
<evidence type="ECO:0000259" key="3">
    <source>
        <dbReference type="Pfam" id="PF20163"/>
    </source>
</evidence>
<dbReference type="EMBL" id="JAPWDO010000006">
    <property type="protein sequence ID" value="KAJ5466520.1"/>
    <property type="molecule type" value="Genomic_DNA"/>
</dbReference>
<feature type="transmembrane region" description="Helical" evidence="2">
    <location>
        <begin position="601"/>
        <end position="623"/>
    </location>
</feature>
<dbReference type="OrthoDB" id="5429634at2759"/>
<dbReference type="PANTHER" id="PTHR35395">
    <property type="entry name" value="DUF6536 DOMAIN-CONTAINING PROTEIN"/>
    <property type="match status" value="1"/>
</dbReference>
<reference evidence="4" key="1">
    <citation type="submission" date="2022-12" db="EMBL/GenBank/DDBJ databases">
        <authorList>
            <person name="Petersen C."/>
        </authorList>
    </citation>
    <scope>NUCLEOTIDE SEQUENCE</scope>
    <source>
        <strain evidence="4">IBT 17660</strain>
    </source>
</reference>
<reference evidence="4" key="2">
    <citation type="journal article" date="2023" name="IMA Fungus">
        <title>Comparative genomic study of the Penicillium genus elucidates a diverse pangenome and 15 lateral gene transfer events.</title>
        <authorList>
            <person name="Petersen C."/>
            <person name="Sorensen T."/>
            <person name="Nielsen M.R."/>
            <person name="Sondergaard T.E."/>
            <person name="Sorensen J.L."/>
            <person name="Fitzpatrick D.A."/>
            <person name="Frisvad J.C."/>
            <person name="Nielsen K.L."/>
        </authorList>
    </citation>
    <scope>NUCLEOTIDE SEQUENCE</scope>
    <source>
        <strain evidence="4">IBT 17660</strain>
    </source>
</reference>
<feature type="transmembrane region" description="Helical" evidence="2">
    <location>
        <begin position="154"/>
        <end position="171"/>
    </location>
</feature>
<feature type="transmembrane region" description="Helical" evidence="2">
    <location>
        <begin position="380"/>
        <end position="406"/>
    </location>
</feature>
<dbReference type="PANTHER" id="PTHR35395:SF1">
    <property type="entry name" value="DUF6536 DOMAIN-CONTAINING PROTEIN"/>
    <property type="match status" value="1"/>
</dbReference>
<dbReference type="InterPro" id="IPR046623">
    <property type="entry name" value="DUF6536"/>
</dbReference>
<dbReference type="Proteomes" id="UP001147760">
    <property type="component" value="Unassembled WGS sequence"/>
</dbReference>
<feature type="transmembrane region" description="Helical" evidence="2">
    <location>
        <begin position="89"/>
        <end position="110"/>
    </location>
</feature>
<dbReference type="AlphaFoldDB" id="A0A9W9WK74"/>
<protein>
    <recommendedName>
        <fullName evidence="3">DUF6536 domain-containing protein</fullName>
    </recommendedName>
</protein>
<keyword evidence="2" id="KW-0472">Membrane</keyword>
<feature type="transmembrane region" description="Helical" evidence="2">
    <location>
        <begin position="533"/>
        <end position="554"/>
    </location>
</feature>
<accession>A0A9W9WK74</accession>